<comment type="caution">
    <text evidence="2">The sequence shown here is derived from an EMBL/GenBank/DDBJ whole genome shotgun (WGS) entry which is preliminary data.</text>
</comment>
<evidence type="ECO:0008006" key="4">
    <source>
        <dbReference type="Google" id="ProtNLM"/>
    </source>
</evidence>
<dbReference type="EMBL" id="VOBL01000008">
    <property type="protein sequence ID" value="KAA0977097.1"/>
    <property type="molecule type" value="Genomic_DNA"/>
</dbReference>
<keyword evidence="1" id="KW-0233">DNA recombination</keyword>
<dbReference type="GO" id="GO:0006310">
    <property type="term" value="P:DNA recombination"/>
    <property type="evidence" value="ECO:0007669"/>
    <property type="project" value="UniProtKB-KW"/>
</dbReference>
<dbReference type="SUPFAM" id="SSF56349">
    <property type="entry name" value="DNA breaking-rejoining enzymes"/>
    <property type="match status" value="1"/>
</dbReference>
<dbReference type="InterPro" id="IPR013762">
    <property type="entry name" value="Integrase-like_cat_sf"/>
</dbReference>
<proteinExistence type="predicted"/>
<name>A0A5B0EDI5_9MICC</name>
<dbReference type="GO" id="GO:0003677">
    <property type="term" value="F:DNA binding"/>
    <property type="evidence" value="ECO:0007669"/>
    <property type="project" value="InterPro"/>
</dbReference>
<dbReference type="Gene3D" id="1.10.443.10">
    <property type="entry name" value="Intergrase catalytic core"/>
    <property type="match status" value="1"/>
</dbReference>
<evidence type="ECO:0000313" key="2">
    <source>
        <dbReference type="EMBL" id="KAA0977097.1"/>
    </source>
</evidence>
<dbReference type="OrthoDB" id="3405537at2"/>
<dbReference type="InterPro" id="IPR011010">
    <property type="entry name" value="DNA_brk_join_enz"/>
</dbReference>
<reference evidence="2 3" key="1">
    <citation type="submission" date="2019-07" db="EMBL/GenBank/DDBJ databases">
        <title>Analysis of the biochemical properties, biological activity and biotechnological potential of siderophores and biosurfactants produced by Antarctic psychrotolerant bacteria.</title>
        <authorList>
            <person name="Styczynski M."/>
            <person name="Krucon T."/>
            <person name="Decewicz P."/>
            <person name="Dziewit L."/>
        </authorList>
    </citation>
    <scope>NUCLEOTIDE SEQUENCE [LARGE SCALE GENOMIC DNA]</scope>
    <source>
        <strain evidence="2 3">ANT_H27</strain>
    </source>
</reference>
<gene>
    <name evidence="2" type="ORF">FQ154_09335</name>
</gene>
<organism evidence="2 3">
    <name type="scientific">Paeniglutamicibacter gangotriensis</name>
    <dbReference type="NCBI Taxonomy" id="254787"/>
    <lineage>
        <taxon>Bacteria</taxon>
        <taxon>Bacillati</taxon>
        <taxon>Actinomycetota</taxon>
        <taxon>Actinomycetes</taxon>
        <taxon>Micrococcales</taxon>
        <taxon>Micrococcaceae</taxon>
        <taxon>Paeniglutamicibacter</taxon>
    </lineage>
</organism>
<dbReference type="Proteomes" id="UP000323856">
    <property type="component" value="Unassembled WGS sequence"/>
</dbReference>
<dbReference type="RefSeq" id="WP_149619481.1">
    <property type="nucleotide sequence ID" value="NZ_VOBL01000008.1"/>
</dbReference>
<sequence>MNELRGRGRPRSTGTLHCDRCKNLVAKIRVHWPDGAICGACFSFAVNASGSCAHCHEIRLLPGRSPFGEEICRDCAGITTNLTCSKCGAEAERRRGGHCARCIVIEDLTKILKPNDPSDIRLHRLIRELASTDRPRSVISWMRLPEAQALLDSLGDRTLELTHETFDMLPTAHSTEHLREMLVHHRILPSRGNIRLARFESWLDTRLSSLQGKPHIHQPLEQFGRWHHLRRLRNMPPQTNMDYATRSAKQEITEAGKFMVWLDTEHGTHIDRISQTRIDLYWSEGPSTRKHIRNFLQQRKLTGPGHALKAKARQAATSPMASTTSRLNAIRTVIEADEIYLGTRIAALIFLFYGTPIGKLASLQTNQIHAGVNGMTISLGSQPAPIPEPLIPLFADHLRHGANSRSMNKDSPWLFPSTRGGQHISANTLWNRLKIFDLQPLATRNTTLFDLSKELDPATLSALLGYTSITMTNHAARAGAPMGSYPATRPATE</sequence>
<dbReference type="GO" id="GO:0015074">
    <property type="term" value="P:DNA integration"/>
    <property type="evidence" value="ECO:0007669"/>
    <property type="project" value="InterPro"/>
</dbReference>
<dbReference type="AlphaFoldDB" id="A0A5B0EDI5"/>
<accession>A0A5B0EDI5</accession>
<evidence type="ECO:0000313" key="3">
    <source>
        <dbReference type="Proteomes" id="UP000323856"/>
    </source>
</evidence>
<evidence type="ECO:0000256" key="1">
    <source>
        <dbReference type="ARBA" id="ARBA00023172"/>
    </source>
</evidence>
<protein>
    <recommendedName>
        <fullName evidence="4">Recombinase XerD</fullName>
    </recommendedName>
</protein>